<dbReference type="EC" id="2.1.1.297" evidence="1"/>
<evidence type="ECO:0000313" key="1">
    <source>
        <dbReference type="EMBL" id="KAJ9657445.1"/>
    </source>
</evidence>
<evidence type="ECO:0000313" key="2">
    <source>
        <dbReference type="Proteomes" id="UP001172386"/>
    </source>
</evidence>
<keyword evidence="1" id="KW-0489">Methyltransferase</keyword>
<gene>
    <name evidence="1" type="primary">MTQ2</name>
    <name evidence="1" type="ORF">H2198_004320</name>
</gene>
<proteinExistence type="predicted"/>
<protein>
    <submittedName>
        <fullName evidence="1">S-adenosylmethionine-dependent methyltransferase</fullName>
        <ecNumber evidence="1">2.1.1.297</ecNumber>
    </submittedName>
</protein>
<dbReference type="EMBL" id="JAPDRQ010000064">
    <property type="protein sequence ID" value="KAJ9657445.1"/>
    <property type="molecule type" value="Genomic_DNA"/>
</dbReference>
<dbReference type="Proteomes" id="UP001172386">
    <property type="component" value="Unassembled WGS sequence"/>
</dbReference>
<keyword evidence="2" id="KW-1185">Reference proteome</keyword>
<sequence length="243" mass="26495">MLPTPDTSHVSFNTIYEPAEDSFLLLDSLSSPSEAEWLHQRFSNHSPLAIEVGTGSGVVIGFLSANAEYIFGKPITSLGIDVNTNACKATRETARKAIKEQNSSSDYLASACGDLCSAIKPQSVDVLVFNPPYVPTEELPALPNIEQNYRDEFEKDSHLLSLSYAGGLDGMETTYRLLQQIPDVLSGIGVAYVLLCAQNKPEQVKTAVGGLPNGPWLVETIGRSGKKAGWEKLQIIRIWREPN</sequence>
<accession>A0ACC3A9D0</accession>
<comment type="caution">
    <text evidence="1">The sequence shown here is derived from an EMBL/GenBank/DDBJ whole genome shotgun (WGS) entry which is preliminary data.</text>
</comment>
<keyword evidence="1" id="KW-0808">Transferase</keyword>
<name>A0ACC3A9D0_9EURO</name>
<organism evidence="1 2">
    <name type="scientific">Neophaeococcomyces mojaviensis</name>
    <dbReference type="NCBI Taxonomy" id="3383035"/>
    <lineage>
        <taxon>Eukaryota</taxon>
        <taxon>Fungi</taxon>
        <taxon>Dikarya</taxon>
        <taxon>Ascomycota</taxon>
        <taxon>Pezizomycotina</taxon>
        <taxon>Eurotiomycetes</taxon>
        <taxon>Chaetothyriomycetidae</taxon>
        <taxon>Chaetothyriales</taxon>
        <taxon>Chaetothyriales incertae sedis</taxon>
        <taxon>Neophaeococcomyces</taxon>
    </lineage>
</organism>
<reference evidence="1" key="1">
    <citation type="submission" date="2022-10" db="EMBL/GenBank/DDBJ databases">
        <title>Culturing micro-colonial fungi from biological soil crusts in the Mojave desert and describing Neophaeococcomyces mojavensis, and introducing the new genera and species Taxawa tesnikishii.</title>
        <authorList>
            <person name="Kurbessoian T."/>
            <person name="Stajich J.E."/>
        </authorList>
    </citation>
    <scope>NUCLEOTIDE SEQUENCE</scope>
    <source>
        <strain evidence="1">JES_112</strain>
    </source>
</reference>